<evidence type="ECO:0000256" key="1">
    <source>
        <dbReference type="ARBA" id="ARBA00022574"/>
    </source>
</evidence>
<dbReference type="InterPro" id="IPR001680">
    <property type="entry name" value="WD40_rpt"/>
</dbReference>
<evidence type="ECO:0000313" key="5">
    <source>
        <dbReference type="Proteomes" id="UP001054945"/>
    </source>
</evidence>
<dbReference type="EMBL" id="BPLR01008297">
    <property type="protein sequence ID" value="GIY23638.1"/>
    <property type="molecule type" value="Genomic_DNA"/>
</dbReference>
<dbReference type="PROSITE" id="PS50294">
    <property type="entry name" value="WD_REPEATS_REGION"/>
    <property type="match status" value="1"/>
</dbReference>
<feature type="repeat" description="WD" evidence="3">
    <location>
        <begin position="5"/>
        <end position="46"/>
    </location>
</feature>
<dbReference type="SUPFAM" id="SSF50978">
    <property type="entry name" value="WD40 repeat-like"/>
    <property type="match status" value="1"/>
</dbReference>
<accession>A0AAV4RNV6</accession>
<name>A0AAV4RNV6_CAEEX</name>
<reference evidence="4 5" key="1">
    <citation type="submission" date="2021-06" db="EMBL/GenBank/DDBJ databases">
        <title>Caerostris extrusa draft genome.</title>
        <authorList>
            <person name="Kono N."/>
            <person name="Arakawa K."/>
        </authorList>
    </citation>
    <scope>NUCLEOTIDE SEQUENCE [LARGE SCALE GENOMIC DNA]</scope>
</reference>
<dbReference type="InterPro" id="IPR036322">
    <property type="entry name" value="WD40_repeat_dom_sf"/>
</dbReference>
<comment type="caution">
    <text evidence="4">The sequence shown here is derived from an EMBL/GenBank/DDBJ whole genome shotgun (WGS) entry which is preliminary data.</text>
</comment>
<dbReference type="PROSITE" id="PS00678">
    <property type="entry name" value="WD_REPEATS_1"/>
    <property type="match status" value="1"/>
</dbReference>
<dbReference type="Gene3D" id="2.130.10.10">
    <property type="entry name" value="YVTN repeat-like/Quinoprotein amine dehydrogenase"/>
    <property type="match status" value="1"/>
</dbReference>
<dbReference type="InterPro" id="IPR019775">
    <property type="entry name" value="WD40_repeat_CS"/>
</dbReference>
<evidence type="ECO:0000313" key="4">
    <source>
        <dbReference type="EMBL" id="GIY23638.1"/>
    </source>
</evidence>
<protein>
    <submittedName>
        <fullName evidence="4">WD repeat-containing protein 27</fullName>
    </submittedName>
</protein>
<organism evidence="4 5">
    <name type="scientific">Caerostris extrusa</name>
    <name type="common">Bark spider</name>
    <name type="synonym">Caerostris bankana</name>
    <dbReference type="NCBI Taxonomy" id="172846"/>
    <lineage>
        <taxon>Eukaryota</taxon>
        <taxon>Metazoa</taxon>
        <taxon>Ecdysozoa</taxon>
        <taxon>Arthropoda</taxon>
        <taxon>Chelicerata</taxon>
        <taxon>Arachnida</taxon>
        <taxon>Araneae</taxon>
        <taxon>Araneomorphae</taxon>
        <taxon>Entelegynae</taxon>
        <taxon>Araneoidea</taxon>
        <taxon>Araneidae</taxon>
        <taxon>Caerostris</taxon>
    </lineage>
</organism>
<gene>
    <name evidence="4" type="primary">Wdr27</name>
    <name evidence="4" type="ORF">CEXT_554221</name>
</gene>
<dbReference type="AlphaFoldDB" id="A0AAV4RNV6"/>
<evidence type="ECO:0000256" key="2">
    <source>
        <dbReference type="ARBA" id="ARBA00022737"/>
    </source>
</evidence>
<sequence length="80" mass="9236">MFHTVRAHKGKAIAAKWSHSNKLLITIGNDKMAKLWDLGKQHPLLTIGVDADEATNMRKNKFVFEDEIELVQFYYLITSF</sequence>
<dbReference type="Proteomes" id="UP001054945">
    <property type="component" value="Unassembled WGS sequence"/>
</dbReference>
<proteinExistence type="predicted"/>
<keyword evidence="2" id="KW-0677">Repeat</keyword>
<dbReference type="PROSITE" id="PS50082">
    <property type="entry name" value="WD_REPEATS_2"/>
    <property type="match status" value="1"/>
</dbReference>
<evidence type="ECO:0000256" key="3">
    <source>
        <dbReference type="PROSITE-ProRule" id="PRU00221"/>
    </source>
</evidence>
<keyword evidence="1 3" id="KW-0853">WD repeat</keyword>
<keyword evidence="5" id="KW-1185">Reference proteome</keyword>
<dbReference type="InterPro" id="IPR015943">
    <property type="entry name" value="WD40/YVTN_repeat-like_dom_sf"/>
</dbReference>